<evidence type="ECO:0008006" key="2">
    <source>
        <dbReference type="Google" id="ProtNLM"/>
    </source>
</evidence>
<evidence type="ECO:0000313" key="1">
    <source>
        <dbReference type="EMBL" id="GAI12175.1"/>
    </source>
</evidence>
<feature type="non-terminal residue" evidence="1">
    <location>
        <position position="190"/>
    </location>
</feature>
<comment type="caution">
    <text evidence="1">The sequence shown here is derived from an EMBL/GenBank/DDBJ whole genome shotgun (WGS) entry which is preliminary data.</text>
</comment>
<accession>X1MBX1</accession>
<dbReference type="SUPFAM" id="SSF49899">
    <property type="entry name" value="Concanavalin A-like lectins/glucanases"/>
    <property type="match status" value="1"/>
</dbReference>
<sequence>MKTGIYWQNPAYPGKGMDFVLDPSLALYLPLHRLDEASFMSKDAYGHLCTVTGALWRPNGRWFDGSDDLINCGTSPSLDITGGITLEVWVYASTTGAFQTIIDKGLEYYCLRLTSGNFLEFKWLDESSDYHTTAPPFTSYFNLWTHIVATYDGSNAVVYLNLTPLTESEGNHTINTTSFSLFLGARYNNA</sequence>
<reference evidence="1" key="1">
    <citation type="journal article" date="2014" name="Front. Microbiol.">
        <title>High frequency of phylogenetically diverse reductive dehalogenase-homologous genes in deep subseafloor sedimentary metagenomes.</title>
        <authorList>
            <person name="Kawai M."/>
            <person name="Futagami T."/>
            <person name="Toyoda A."/>
            <person name="Takaki Y."/>
            <person name="Nishi S."/>
            <person name="Hori S."/>
            <person name="Arai W."/>
            <person name="Tsubouchi T."/>
            <person name="Morono Y."/>
            <person name="Uchiyama I."/>
            <person name="Ito T."/>
            <person name="Fujiyama A."/>
            <person name="Inagaki F."/>
            <person name="Takami H."/>
        </authorList>
    </citation>
    <scope>NUCLEOTIDE SEQUENCE</scope>
    <source>
        <strain evidence="1">Expedition CK06-06</strain>
    </source>
</reference>
<dbReference type="InterPro" id="IPR013320">
    <property type="entry name" value="ConA-like_dom_sf"/>
</dbReference>
<gene>
    <name evidence="1" type="ORF">S06H3_10945</name>
</gene>
<organism evidence="1">
    <name type="scientific">marine sediment metagenome</name>
    <dbReference type="NCBI Taxonomy" id="412755"/>
    <lineage>
        <taxon>unclassified sequences</taxon>
        <taxon>metagenomes</taxon>
        <taxon>ecological metagenomes</taxon>
    </lineage>
</organism>
<dbReference type="EMBL" id="BARV01005185">
    <property type="protein sequence ID" value="GAI12175.1"/>
    <property type="molecule type" value="Genomic_DNA"/>
</dbReference>
<dbReference type="Pfam" id="PF13385">
    <property type="entry name" value="Laminin_G_3"/>
    <property type="match status" value="1"/>
</dbReference>
<dbReference type="Gene3D" id="2.60.120.200">
    <property type="match status" value="1"/>
</dbReference>
<protein>
    <recommendedName>
        <fullName evidence="2">LamG-like jellyroll fold domain-containing protein</fullName>
    </recommendedName>
</protein>
<dbReference type="AlphaFoldDB" id="X1MBX1"/>
<proteinExistence type="predicted"/>
<name>X1MBX1_9ZZZZ</name>